<evidence type="ECO:0000313" key="2">
    <source>
        <dbReference type="EMBL" id="PTQ94795.1"/>
    </source>
</evidence>
<keyword evidence="3" id="KW-1185">Reference proteome</keyword>
<proteinExistence type="predicted"/>
<feature type="chain" id="PRO_5015512755" evidence="1">
    <location>
        <begin position="23"/>
        <end position="96"/>
    </location>
</feature>
<reference evidence="2 3" key="1">
    <citation type="submission" date="2018-04" db="EMBL/GenBank/DDBJ databases">
        <title>Genomic Encyclopedia of Archaeal and Bacterial Type Strains, Phase II (KMG-II): from individual species to whole genera.</title>
        <authorList>
            <person name="Goeker M."/>
        </authorList>
    </citation>
    <scope>NUCLEOTIDE SEQUENCE [LARGE SCALE GENOMIC DNA]</scope>
    <source>
        <strain evidence="2 3">DSM 26809</strain>
    </source>
</reference>
<keyword evidence="1" id="KW-0732">Signal</keyword>
<protein>
    <submittedName>
        <fullName evidence="2">YXWGXW repeat-containing protein</fullName>
    </submittedName>
</protein>
<dbReference type="EMBL" id="QAOQ01000006">
    <property type="protein sequence ID" value="PTQ94795.1"/>
    <property type="molecule type" value="Genomic_DNA"/>
</dbReference>
<evidence type="ECO:0000313" key="3">
    <source>
        <dbReference type="Proteomes" id="UP000244168"/>
    </source>
</evidence>
<name>A0A2T5J6L8_9SPHI</name>
<sequence length="96" mass="11103">MKTANKLLIGLVLLGSLLTACAGDYYVTDQPAEPVYSRPVAPYDGAVWVSGEWVWNGGRYVYRNGYYTRPRTGRVWVGGSWERSQRGYHWHRGYWR</sequence>
<gene>
    <name evidence="2" type="ORF">C8P68_1065</name>
</gene>
<evidence type="ECO:0000256" key="1">
    <source>
        <dbReference type="SAM" id="SignalP"/>
    </source>
</evidence>
<dbReference type="RefSeq" id="WP_107829448.1">
    <property type="nucleotide sequence ID" value="NZ_CP160205.1"/>
</dbReference>
<dbReference type="PROSITE" id="PS51257">
    <property type="entry name" value="PROKAR_LIPOPROTEIN"/>
    <property type="match status" value="1"/>
</dbReference>
<accession>A0A2T5J6L8</accession>
<feature type="signal peptide" evidence="1">
    <location>
        <begin position="1"/>
        <end position="22"/>
    </location>
</feature>
<dbReference type="Proteomes" id="UP000244168">
    <property type="component" value="Unassembled WGS sequence"/>
</dbReference>
<dbReference type="OrthoDB" id="799289at2"/>
<dbReference type="AlphaFoldDB" id="A0A2T5J6L8"/>
<comment type="caution">
    <text evidence="2">The sequence shown here is derived from an EMBL/GenBank/DDBJ whole genome shotgun (WGS) entry which is preliminary data.</text>
</comment>
<organism evidence="2 3">
    <name type="scientific">Mucilaginibacter yixingensis</name>
    <dbReference type="NCBI Taxonomy" id="1295612"/>
    <lineage>
        <taxon>Bacteria</taxon>
        <taxon>Pseudomonadati</taxon>
        <taxon>Bacteroidota</taxon>
        <taxon>Sphingobacteriia</taxon>
        <taxon>Sphingobacteriales</taxon>
        <taxon>Sphingobacteriaceae</taxon>
        <taxon>Mucilaginibacter</taxon>
    </lineage>
</organism>